<dbReference type="RefSeq" id="WP_341372804.1">
    <property type="nucleotide sequence ID" value="NZ_JBBUTF010000003.1"/>
</dbReference>
<keyword evidence="3" id="KW-1185">Reference proteome</keyword>
<evidence type="ECO:0000313" key="2">
    <source>
        <dbReference type="EMBL" id="MEK8025021.1"/>
    </source>
</evidence>
<dbReference type="Proteomes" id="UP001368500">
    <property type="component" value="Unassembled WGS sequence"/>
</dbReference>
<dbReference type="Pfam" id="PF15943">
    <property type="entry name" value="YdaS_toxin"/>
    <property type="match status" value="1"/>
</dbReference>
<name>A0ABU9B5Z7_9BURK</name>
<evidence type="ECO:0000256" key="1">
    <source>
        <dbReference type="SAM" id="MobiDB-lite"/>
    </source>
</evidence>
<proteinExistence type="predicted"/>
<accession>A0ABU9B5Z7</accession>
<evidence type="ECO:0000313" key="3">
    <source>
        <dbReference type="Proteomes" id="UP001368500"/>
    </source>
</evidence>
<dbReference type="Gene3D" id="1.10.260.40">
    <property type="entry name" value="lambda repressor-like DNA-binding domains"/>
    <property type="match status" value="1"/>
</dbReference>
<dbReference type="SUPFAM" id="SSF47413">
    <property type="entry name" value="lambda repressor-like DNA-binding domains"/>
    <property type="match status" value="1"/>
</dbReference>
<feature type="region of interest" description="Disordered" evidence="1">
    <location>
        <begin position="63"/>
        <end position="89"/>
    </location>
</feature>
<sequence>MTNLIDDLGGVAAVARMAGVRMPTVSGWRGRIPALRCPAIERESGTPVEELRPDVTWARIPDPTWPHPDGRPCIDVAGPPAQLESSNAK</sequence>
<protein>
    <submittedName>
        <fullName evidence="2">YdaS family helix-turn-helix protein</fullName>
    </submittedName>
</protein>
<dbReference type="InterPro" id="IPR010982">
    <property type="entry name" value="Lambda_DNA-bd_dom_sf"/>
</dbReference>
<dbReference type="EMBL" id="JBBUTF010000003">
    <property type="protein sequence ID" value="MEK8025021.1"/>
    <property type="molecule type" value="Genomic_DNA"/>
</dbReference>
<reference evidence="2 3" key="1">
    <citation type="submission" date="2024-04" db="EMBL/GenBank/DDBJ databases">
        <title>Novel species of the genus Ideonella isolated from streams.</title>
        <authorList>
            <person name="Lu H."/>
        </authorList>
    </citation>
    <scope>NUCLEOTIDE SEQUENCE [LARGE SCALE GENOMIC DNA]</scope>
    <source>
        <strain evidence="2 3">BYS139W</strain>
    </source>
</reference>
<gene>
    <name evidence="2" type="ORF">AACH11_03480</name>
</gene>
<organism evidence="2 3">
    <name type="scientific">Pseudaquabacterium rugosum</name>
    <dbReference type="NCBI Taxonomy" id="2984194"/>
    <lineage>
        <taxon>Bacteria</taxon>
        <taxon>Pseudomonadati</taxon>
        <taxon>Pseudomonadota</taxon>
        <taxon>Betaproteobacteria</taxon>
        <taxon>Burkholderiales</taxon>
        <taxon>Sphaerotilaceae</taxon>
        <taxon>Pseudaquabacterium</taxon>
    </lineage>
</organism>
<comment type="caution">
    <text evidence="2">The sequence shown here is derived from an EMBL/GenBank/DDBJ whole genome shotgun (WGS) entry which is preliminary data.</text>
</comment>
<dbReference type="InterPro" id="IPR031856">
    <property type="entry name" value="YdaS_toxin-like"/>
</dbReference>